<dbReference type="Proteomes" id="UP001209229">
    <property type="component" value="Unassembled WGS sequence"/>
</dbReference>
<sequence length="293" mass="32460">MYRSVILSLISGLLIISCSFSDEESDAYGNFEATEVFISAEVPGKMVHLAIEEGETLKKDEVICLIDTIPYHLKRNQLLAQRSVALSKAEQVRVSKEVLLAQKKIVDQDFDRIQKMFADKAATQKQIDDVSGQLDVLKRQLKGQDASLKSVYSEIEVIDAQLAEIDDQLSRCRVKAPSDGVVLQKIAEQGELVATGKPIIKMANINTLFLRAYISGSQLPSVKLGQEVNVVFDKNADDNQSVKGTVSWISSSAEFTPKIIQTKEERVDLVYAIKVLVKNDGRLKIGMPGEVKF</sequence>
<feature type="domain" description="Multidrug resistance protein MdtA-like barrel-sandwich hybrid" evidence="3">
    <location>
        <begin position="36"/>
        <end position="198"/>
    </location>
</feature>
<dbReference type="GO" id="GO:0030313">
    <property type="term" value="C:cell envelope"/>
    <property type="evidence" value="ECO:0007669"/>
    <property type="project" value="UniProtKB-SubCell"/>
</dbReference>
<comment type="subcellular location">
    <subcellularLocation>
        <location evidence="1">Cell envelope</location>
    </subcellularLocation>
</comment>
<name>A0AAE3M587_9BACT</name>
<dbReference type="PANTHER" id="PTHR32347:SF23">
    <property type="entry name" value="BLL5650 PROTEIN"/>
    <property type="match status" value="1"/>
</dbReference>
<dbReference type="EMBL" id="JAPDPJ010000029">
    <property type="protein sequence ID" value="MCW3787432.1"/>
    <property type="molecule type" value="Genomic_DNA"/>
</dbReference>
<keyword evidence="5" id="KW-1185">Reference proteome</keyword>
<keyword evidence="2" id="KW-0175">Coiled coil</keyword>
<organism evidence="4 5">
    <name type="scientific">Plebeiibacterium sediminum</name>
    <dbReference type="NCBI Taxonomy" id="2992112"/>
    <lineage>
        <taxon>Bacteria</taxon>
        <taxon>Pseudomonadati</taxon>
        <taxon>Bacteroidota</taxon>
        <taxon>Bacteroidia</taxon>
        <taxon>Marinilabiliales</taxon>
        <taxon>Marinilabiliaceae</taxon>
        <taxon>Plebeiibacterium</taxon>
    </lineage>
</organism>
<dbReference type="PROSITE" id="PS51257">
    <property type="entry name" value="PROKAR_LIPOPROTEIN"/>
    <property type="match status" value="1"/>
</dbReference>
<dbReference type="SUPFAM" id="SSF111369">
    <property type="entry name" value="HlyD-like secretion proteins"/>
    <property type="match status" value="1"/>
</dbReference>
<evidence type="ECO:0000259" key="3">
    <source>
        <dbReference type="Pfam" id="PF25917"/>
    </source>
</evidence>
<evidence type="ECO:0000256" key="2">
    <source>
        <dbReference type="ARBA" id="ARBA00023054"/>
    </source>
</evidence>
<dbReference type="RefSeq" id="WP_301190997.1">
    <property type="nucleotide sequence ID" value="NZ_JAPDPJ010000029.1"/>
</dbReference>
<evidence type="ECO:0000313" key="5">
    <source>
        <dbReference type="Proteomes" id="UP001209229"/>
    </source>
</evidence>
<accession>A0AAE3M587</accession>
<dbReference type="InterPro" id="IPR058625">
    <property type="entry name" value="MdtA-like_BSH"/>
</dbReference>
<evidence type="ECO:0000256" key="1">
    <source>
        <dbReference type="ARBA" id="ARBA00004196"/>
    </source>
</evidence>
<dbReference type="AlphaFoldDB" id="A0AAE3M587"/>
<dbReference type="Gene3D" id="2.40.50.100">
    <property type="match status" value="1"/>
</dbReference>
<gene>
    <name evidence="4" type="ORF">OM075_13210</name>
</gene>
<dbReference type="PANTHER" id="PTHR32347">
    <property type="entry name" value="EFFLUX SYSTEM COMPONENT YKNX-RELATED"/>
    <property type="match status" value="1"/>
</dbReference>
<dbReference type="InterPro" id="IPR050465">
    <property type="entry name" value="UPF0194_transport"/>
</dbReference>
<protein>
    <submittedName>
        <fullName evidence="4">HlyD family efflux transporter periplasmic adaptor subunit</fullName>
    </submittedName>
</protein>
<proteinExistence type="predicted"/>
<evidence type="ECO:0000313" key="4">
    <source>
        <dbReference type="EMBL" id="MCW3787432.1"/>
    </source>
</evidence>
<dbReference type="Gene3D" id="2.40.30.170">
    <property type="match status" value="1"/>
</dbReference>
<reference evidence="4" key="1">
    <citation type="submission" date="2022-10" db="EMBL/GenBank/DDBJ databases">
        <authorList>
            <person name="Yu W.X."/>
        </authorList>
    </citation>
    <scope>NUCLEOTIDE SEQUENCE</scope>
    <source>
        <strain evidence="4">AAT</strain>
    </source>
</reference>
<comment type="caution">
    <text evidence="4">The sequence shown here is derived from an EMBL/GenBank/DDBJ whole genome shotgun (WGS) entry which is preliminary data.</text>
</comment>
<dbReference type="Pfam" id="PF25917">
    <property type="entry name" value="BSH_RND"/>
    <property type="match status" value="1"/>
</dbReference>